<dbReference type="PROSITE" id="PS50043">
    <property type="entry name" value="HTH_LUXR_2"/>
    <property type="match status" value="1"/>
</dbReference>
<dbReference type="InterPro" id="IPR039420">
    <property type="entry name" value="WalR-like"/>
</dbReference>
<dbReference type="RefSeq" id="WP_034400908.1">
    <property type="nucleotide sequence ID" value="NZ_JAAFNI010000001.1"/>
</dbReference>
<reference evidence="8 9" key="1">
    <citation type="submission" date="2017-06" db="EMBL/GenBank/DDBJ databases">
        <authorList>
            <consortium name="Pathogen Informatics"/>
        </authorList>
    </citation>
    <scope>NUCLEOTIDE SEQUENCE [LARGE SCALE GENOMIC DNA]</scope>
    <source>
        <strain evidence="8 9">NCTC13039</strain>
    </source>
</reference>
<evidence type="ECO:0000256" key="2">
    <source>
        <dbReference type="ARBA" id="ARBA00023015"/>
    </source>
</evidence>
<dbReference type="GO" id="GO:0006355">
    <property type="term" value="P:regulation of DNA-templated transcription"/>
    <property type="evidence" value="ECO:0007669"/>
    <property type="project" value="InterPro"/>
</dbReference>
<dbReference type="PANTHER" id="PTHR43214:SF24">
    <property type="entry name" value="TRANSCRIPTIONAL REGULATORY PROTEIN NARL-RELATED"/>
    <property type="match status" value="1"/>
</dbReference>
<gene>
    <name evidence="8" type="primary">nreC_2</name>
    <name evidence="8" type="ORF">SAMEA4475696_01052</name>
</gene>
<dbReference type="OrthoDB" id="9808843at2"/>
<dbReference type="SMART" id="SM00448">
    <property type="entry name" value="REC"/>
    <property type="match status" value="1"/>
</dbReference>
<name>A0A239VFD5_9MICO</name>
<feature type="domain" description="Response regulatory" evidence="7">
    <location>
        <begin position="6"/>
        <end position="124"/>
    </location>
</feature>
<evidence type="ECO:0000259" key="6">
    <source>
        <dbReference type="PROSITE" id="PS50043"/>
    </source>
</evidence>
<keyword evidence="2" id="KW-0805">Transcription regulation</keyword>
<dbReference type="PRINTS" id="PR00038">
    <property type="entry name" value="HTHLUXR"/>
</dbReference>
<evidence type="ECO:0000313" key="9">
    <source>
        <dbReference type="Proteomes" id="UP000242637"/>
    </source>
</evidence>
<accession>A0A239VFD5</accession>
<dbReference type="SUPFAM" id="SSF46894">
    <property type="entry name" value="C-terminal effector domain of the bipartite response regulators"/>
    <property type="match status" value="1"/>
</dbReference>
<dbReference type="Pfam" id="PF00196">
    <property type="entry name" value="GerE"/>
    <property type="match status" value="1"/>
</dbReference>
<dbReference type="CDD" id="cd17535">
    <property type="entry name" value="REC_NarL-like"/>
    <property type="match status" value="1"/>
</dbReference>
<keyword evidence="3" id="KW-0238">DNA-binding</keyword>
<dbReference type="CDD" id="cd06170">
    <property type="entry name" value="LuxR_C_like"/>
    <property type="match status" value="1"/>
</dbReference>
<keyword evidence="1 5" id="KW-0597">Phosphoprotein</keyword>
<dbReference type="InterPro" id="IPR011006">
    <property type="entry name" value="CheY-like_superfamily"/>
</dbReference>
<dbReference type="SUPFAM" id="SSF52172">
    <property type="entry name" value="CheY-like"/>
    <property type="match status" value="1"/>
</dbReference>
<dbReference type="Gene3D" id="3.40.50.2300">
    <property type="match status" value="1"/>
</dbReference>
<evidence type="ECO:0000256" key="4">
    <source>
        <dbReference type="ARBA" id="ARBA00023163"/>
    </source>
</evidence>
<dbReference type="InterPro" id="IPR001789">
    <property type="entry name" value="Sig_transdc_resp-reg_receiver"/>
</dbReference>
<proteinExistence type="predicted"/>
<feature type="modified residue" description="4-aspartylphosphate" evidence="5">
    <location>
        <position position="59"/>
    </location>
</feature>
<dbReference type="GO" id="GO:0003677">
    <property type="term" value="F:DNA binding"/>
    <property type="evidence" value="ECO:0007669"/>
    <property type="project" value="UniProtKB-KW"/>
</dbReference>
<sequence length="231" mass="24351">MSEPIRLLLADDQALVRAGFRMVLDAQPDMVVVGEVGDGAAAVAAVADPGAGVDVVLMDIRMPVLDGVGATRRIVESGSATKVLVLTTFDLDEYVHAALHAGASGFLLKDAGPAELLAAIRAVFAGDAVVAPSATRRLLERFLPGMGNADSERSVDRERVLAPLTDREREVLVAVGQGMNNAEISANLFMAEATVKTHIGRILSKLGLRDRVQMVVLAYDTGLVRPRSGDV</sequence>
<dbReference type="STRING" id="1121387.GCA_000429885_01036"/>
<keyword evidence="9" id="KW-1185">Reference proteome</keyword>
<dbReference type="GO" id="GO:0000160">
    <property type="term" value="P:phosphorelay signal transduction system"/>
    <property type="evidence" value="ECO:0007669"/>
    <property type="project" value="InterPro"/>
</dbReference>
<dbReference type="Pfam" id="PF00072">
    <property type="entry name" value="Response_reg"/>
    <property type="match status" value="1"/>
</dbReference>
<dbReference type="PROSITE" id="PS50110">
    <property type="entry name" value="RESPONSE_REGULATORY"/>
    <property type="match status" value="1"/>
</dbReference>
<feature type="domain" description="HTH luxR-type" evidence="6">
    <location>
        <begin position="157"/>
        <end position="222"/>
    </location>
</feature>
<organism evidence="8 9">
    <name type="scientific">Dermatophilus congolensis</name>
    <dbReference type="NCBI Taxonomy" id="1863"/>
    <lineage>
        <taxon>Bacteria</taxon>
        <taxon>Bacillati</taxon>
        <taxon>Actinomycetota</taxon>
        <taxon>Actinomycetes</taxon>
        <taxon>Micrococcales</taxon>
        <taxon>Dermatophilaceae</taxon>
        <taxon>Dermatophilus</taxon>
    </lineage>
</organism>
<evidence type="ECO:0000259" key="7">
    <source>
        <dbReference type="PROSITE" id="PS50110"/>
    </source>
</evidence>
<dbReference type="Proteomes" id="UP000242637">
    <property type="component" value="Chromosome 1"/>
</dbReference>
<evidence type="ECO:0000256" key="1">
    <source>
        <dbReference type="ARBA" id="ARBA00022553"/>
    </source>
</evidence>
<dbReference type="PANTHER" id="PTHR43214">
    <property type="entry name" value="TWO-COMPONENT RESPONSE REGULATOR"/>
    <property type="match status" value="1"/>
</dbReference>
<evidence type="ECO:0000313" key="8">
    <source>
        <dbReference type="EMBL" id="SNV20586.1"/>
    </source>
</evidence>
<dbReference type="SMART" id="SM00421">
    <property type="entry name" value="HTH_LUXR"/>
    <property type="match status" value="1"/>
</dbReference>
<dbReference type="KEGG" id="dco:SAMEA4475696_1052"/>
<evidence type="ECO:0000256" key="5">
    <source>
        <dbReference type="PROSITE-ProRule" id="PRU00169"/>
    </source>
</evidence>
<dbReference type="EMBL" id="LT906453">
    <property type="protein sequence ID" value="SNV20586.1"/>
    <property type="molecule type" value="Genomic_DNA"/>
</dbReference>
<dbReference type="GeneID" id="63459289"/>
<keyword evidence="4" id="KW-0804">Transcription</keyword>
<dbReference type="InterPro" id="IPR058245">
    <property type="entry name" value="NreC/VraR/RcsB-like_REC"/>
</dbReference>
<dbReference type="InterPro" id="IPR000792">
    <property type="entry name" value="Tscrpt_reg_LuxR_C"/>
</dbReference>
<dbReference type="AlphaFoldDB" id="A0A239VFD5"/>
<dbReference type="PROSITE" id="PS00622">
    <property type="entry name" value="HTH_LUXR_1"/>
    <property type="match status" value="1"/>
</dbReference>
<evidence type="ECO:0000256" key="3">
    <source>
        <dbReference type="ARBA" id="ARBA00023125"/>
    </source>
</evidence>
<protein>
    <submittedName>
        <fullName evidence="8">Nitrogen regulation protein C</fullName>
    </submittedName>
</protein>
<dbReference type="InterPro" id="IPR016032">
    <property type="entry name" value="Sig_transdc_resp-reg_C-effctor"/>
</dbReference>